<evidence type="ECO:0000256" key="2">
    <source>
        <dbReference type="SAM" id="MobiDB-lite"/>
    </source>
</evidence>
<dbReference type="InterPro" id="IPR029057">
    <property type="entry name" value="PRTase-like"/>
</dbReference>
<protein>
    <submittedName>
        <fullName evidence="4">ComF family protein</fullName>
    </submittedName>
</protein>
<evidence type="ECO:0000313" key="5">
    <source>
        <dbReference type="Proteomes" id="UP001649473"/>
    </source>
</evidence>
<proteinExistence type="inferred from homology"/>
<gene>
    <name evidence="4" type="ORF">KYT88_05455</name>
</gene>
<evidence type="ECO:0000313" key="4">
    <source>
        <dbReference type="EMBL" id="UKF26148.1"/>
    </source>
</evidence>
<feature type="compositionally biased region" description="Basic and acidic residues" evidence="2">
    <location>
        <begin position="289"/>
        <end position="298"/>
    </location>
</feature>
<feature type="region of interest" description="Disordered" evidence="2">
    <location>
        <begin position="261"/>
        <end position="298"/>
    </location>
</feature>
<organism evidence="4 5">
    <name type="scientific">Clavibacter seminis</name>
    <dbReference type="NCBI Taxonomy" id="2860285"/>
    <lineage>
        <taxon>Bacteria</taxon>
        <taxon>Bacillati</taxon>
        <taxon>Actinomycetota</taxon>
        <taxon>Actinomycetes</taxon>
        <taxon>Micrococcales</taxon>
        <taxon>Microbacteriaceae</taxon>
        <taxon>Clavibacter</taxon>
    </lineage>
</organism>
<sequence length="298" mass="30620">MIPVPGRPAPAMPSRVPPAVRDALLDALAVVAPVTCAGCGAPDRAVCPACRVAIPCPPLVRRLALPAVPAPSGRVPARIVPVGCGSAYAPPWPRLLSALKEEGRTDAARALAPTLTRAVRAAVVAAERGAAGAIAGRPLDVIPVPTPAASLRRRGYAPVEVLLARAGMRPLRAPGVLGLRRHPLRFTRRPADQAGLGVAARAANVDGCLAARIDLTGRRILVVDDVLTTGATLRETCRAVLAAGGEVVACAVLTAVPARSRGGVPPVPARRPTRRSLCMSDAPAVHPPDASRCEEPEV</sequence>
<dbReference type="Gene3D" id="3.40.50.2020">
    <property type="match status" value="1"/>
</dbReference>
<dbReference type="Proteomes" id="UP001649473">
    <property type="component" value="Chromosome"/>
</dbReference>
<dbReference type="EMBL" id="CP083439">
    <property type="protein sequence ID" value="UKF26148.1"/>
    <property type="molecule type" value="Genomic_DNA"/>
</dbReference>
<name>A0ABY3TES0_9MICO</name>
<evidence type="ECO:0000256" key="1">
    <source>
        <dbReference type="ARBA" id="ARBA00008007"/>
    </source>
</evidence>
<dbReference type="Pfam" id="PF00156">
    <property type="entry name" value="Pribosyltran"/>
    <property type="match status" value="1"/>
</dbReference>
<comment type="similarity">
    <text evidence="1">Belongs to the ComF/GntX family.</text>
</comment>
<dbReference type="InterPro" id="IPR051910">
    <property type="entry name" value="ComF/GntX_DNA_util-trans"/>
</dbReference>
<evidence type="ECO:0000259" key="3">
    <source>
        <dbReference type="Pfam" id="PF00156"/>
    </source>
</evidence>
<dbReference type="InterPro" id="IPR000836">
    <property type="entry name" value="PRTase_dom"/>
</dbReference>
<feature type="domain" description="Phosphoribosyltransferase" evidence="3">
    <location>
        <begin position="210"/>
        <end position="259"/>
    </location>
</feature>
<dbReference type="RefSeq" id="WP_237583804.1">
    <property type="nucleotide sequence ID" value="NZ_CP083439.1"/>
</dbReference>
<reference evidence="5" key="1">
    <citation type="submission" date="2024-08" db="EMBL/GenBank/DDBJ databases">
        <title>Description of the novel species Clavibacter lycopersicum isolated from tomato seeds.</title>
        <authorList>
            <person name="Arizala E.D."/>
            <person name="Dobhal S."/>
            <person name="Alvarez A."/>
            <person name="Arif M."/>
        </authorList>
    </citation>
    <scope>NUCLEOTIDE SEQUENCE [LARGE SCALE GENOMIC DNA]</scope>
    <source>
        <strain evidence="5">A6099</strain>
    </source>
</reference>
<dbReference type="PANTHER" id="PTHR47505:SF1">
    <property type="entry name" value="DNA UTILIZATION PROTEIN YHGH"/>
    <property type="match status" value="1"/>
</dbReference>
<accession>A0ABY3TES0</accession>
<keyword evidence="5" id="KW-1185">Reference proteome</keyword>
<dbReference type="SUPFAM" id="SSF53271">
    <property type="entry name" value="PRTase-like"/>
    <property type="match status" value="1"/>
</dbReference>
<dbReference type="PANTHER" id="PTHR47505">
    <property type="entry name" value="DNA UTILIZATION PROTEIN YHGH"/>
    <property type="match status" value="1"/>
</dbReference>
<dbReference type="CDD" id="cd06223">
    <property type="entry name" value="PRTases_typeI"/>
    <property type="match status" value="1"/>
</dbReference>